<proteinExistence type="predicted"/>
<dbReference type="Gene3D" id="3.40.50.620">
    <property type="entry name" value="HUPs"/>
    <property type="match status" value="1"/>
</dbReference>
<name>A0A109W527_9BACT</name>
<feature type="domain" description="Phosphoadenosine phosphosulphate reductase" evidence="1">
    <location>
        <begin position="41"/>
        <end position="267"/>
    </location>
</feature>
<reference evidence="3" key="1">
    <citation type="submission" date="2016-02" db="EMBL/GenBank/DDBJ databases">
        <authorList>
            <person name="Holder M.E."/>
            <person name="Ajami N.J."/>
            <person name="Petrosino J.F."/>
        </authorList>
    </citation>
    <scope>NUCLEOTIDE SEQUENCE [LARGE SCALE GENOMIC DNA]</scope>
    <source>
        <strain evidence="3">CCUG 45958</strain>
    </source>
</reference>
<dbReference type="NCBIfam" id="TIGR03183">
    <property type="entry name" value="DNA_S_dndC"/>
    <property type="match status" value="1"/>
</dbReference>
<dbReference type="SUPFAM" id="SSF52402">
    <property type="entry name" value="Adenine nucleotide alpha hydrolases-like"/>
    <property type="match status" value="1"/>
</dbReference>
<evidence type="ECO:0000313" key="2">
    <source>
        <dbReference type="EMBL" id="AMD91369.1"/>
    </source>
</evidence>
<dbReference type="EMBL" id="CP014229">
    <property type="protein sequence ID" value="AMD91369.1"/>
    <property type="molecule type" value="Genomic_DNA"/>
</dbReference>
<dbReference type="KEGG" id="dfi:AXF13_15200"/>
<dbReference type="STRING" id="44742.AXF13_15200"/>
<dbReference type="InterPro" id="IPR017598">
    <property type="entry name" value="SulphurTrfase_DndC"/>
</dbReference>
<accession>A0A109W527</accession>
<dbReference type="Pfam" id="PF01507">
    <property type="entry name" value="PAPS_reduct"/>
    <property type="match status" value="1"/>
</dbReference>
<dbReference type="InterPro" id="IPR014729">
    <property type="entry name" value="Rossmann-like_a/b/a_fold"/>
</dbReference>
<evidence type="ECO:0000259" key="1">
    <source>
        <dbReference type="Pfam" id="PF01507"/>
    </source>
</evidence>
<gene>
    <name evidence="2" type="ORF">AXF13_15200</name>
</gene>
<dbReference type="InterPro" id="IPR002500">
    <property type="entry name" value="PAPS_reduct_dom"/>
</dbReference>
<keyword evidence="2" id="KW-0808">Transferase</keyword>
<dbReference type="InterPro" id="IPR050128">
    <property type="entry name" value="Sulfate_adenylyltrnsfr_sub2"/>
</dbReference>
<dbReference type="PANTHER" id="PTHR43196:SF2">
    <property type="entry name" value="PHOSPHOADENOSINE PHOSPHOSULFATE REDUCTASE"/>
    <property type="match status" value="1"/>
</dbReference>
<keyword evidence="3" id="KW-1185">Reference proteome</keyword>
<protein>
    <submittedName>
        <fullName evidence="2">Sulfurtransferase</fullName>
    </submittedName>
</protein>
<organism evidence="2 3">
    <name type="scientific">Desulfovibrio fairfieldensis</name>
    <dbReference type="NCBI Taxonomy" id="44742"/>
    <lineage>
        <taxon>Bacteria</taxon>
        <taxon>Pseudomonadati</taxon>
        <taxon>Thermodesulfobacteriota</taxon>
        <taxon>Desulfovibrionia</taxon>
        <taxon>Desulfovibrionales</taxon>
        <taxon>Desulfovibrionaceae</taxon>
        <taxon>Desulfovibrio</taxon>
    </lineage>
</organism>
<dbReference type="GO" id="GO:0016740">
    <property type="term" value="F:transferase activity"/>
    <property type="evidence" value="ECO:0007669"/>
    <property type="project" value="UniProtKB-KW"/>
</dbReference>
<dbReference type="RefSeq" id="WP_062254501.1">
    <property type="nucleotide sequence ID" value="NZ_CP014229.1"/>
</dbReference>
<dbReference type="PANTHER" id="PTHR43196">
    <property type="entry name" value="SULFATE ADENYLYLTRANSFERASE SUBUNIT 2"/>
    <property type="match status" value="1"/>
</dbReference>
<evidence type="ECO:0000313" key="3">
    <source>
        <dbReference type="Proteomes" id="UP000069241"/>
    </source>
</evidence>
<dbReference type="AlphaFoldDB" id="A0A109W527"/>
<sequence length="377" mass="42410">MTVCEIDGQDRDLSPDDKWKKIIAEVKEEYLNPLQKYPWIIGFSGGKDSTLLVQAVFEAVLSITPSKRTRPVHIVSNDTLVESPLVLEHLEICMQKINEAILSIGLPFGVAKTKPDIGNTFWTLLIGKGYPSPNQTMRWCTDRLKVQPTSTYIKKNISSSGAAIVLLGVRRDESQSRARSIQKHQNIRGGRLSPHDSLRGAYIYRPIVNLTTCDVWELLLMYDAPWGGNHSSLIKLYKDAEGGECPIMLSAEDAPACGSRFGCWTCTVIEKDKSLQGFVDSGRTEYRMLIEFRDWLKDIRNQPAMRQALRRNGKLTFGAAGNHVPGPFTIKARKHILQRLLNLQSSIGQKLISEDEIEIIHKQWAKELQIVKGVANE</sequence>
<dbReference type="Proteomes" id="UP000069241">
    <property type="component" value="Chromosome"/>
</dbReference>